<evidence type="ECO:0000259" key="2">
    <source>
        <dbReference type="Pfam" id="PF12172"/>
    </source>
</evidence>
<dbReference type="SUPFAM" id="SSF50249">
    <property type="entry name" value="Nucleic acid-binding proteins"/>
    <property type="match status" value="1"/>
</dbReference>
<organism evidence="3 4">
    <name type="scientific">Rhodococcus gannanensis</name>
    <dbReference type="NCBI Taxonomy" id="1960308"/>
    <lineage>
        <taxon>Bacteria</taxon>
        <taxon>Bacillati</taxon>
        <taxon>Actinomycetota</taxon>
        <taxon>Actinomycetes</taxon>
        <taxon>Mycobacteriales</taxon>
        <taxon>Nocardiaceae</taxon>
        <taxon>Rhodococcus</taxon>
    </lineage>
</organism>
<dbReference type="Pfam" id="PF12172">
    <property type="entry name" value="zf-ChsH2"/>
    <property type="match status" value="1"/>
</dbReference>
<dbReference type="Proteomes" id="UP001597286">
    <property type="component" value="Unassembled WGS sequence"/>
</dbReference>
<proteinExistence type="predicted"/>
<dbReference type="InterPro" id="IPR012340">
    <property type="entry name" value="NA-bd_OB-fold"/>
</dbReference>
<dbReference type="RefSeq" id="WP_378487806.1">
    <property type="nucleotide sequence ID" value="NZ_JBHUFB010000020.1"/>
</dbReference>
<comment type="caution">
    <text evidence="3">The sequence shown here is derived from an EMBL/GenBank/DDBJ whole genome shotgun (WGS) entry which is preliminary data.</text>
</comment>
<dbReference type="InterPro" id="IPR022002">
    <property type="entry name" value="ChsH2_Znr"/>
</dbReference>
<dbReference type="InterPro" id="IPR052513">
    <property type="entry name" value="Thioester_dehydratase-like"/>
</dbReference>
<name>A0ABW4PA40_9NOCA</name>
<sequence>MSRPVPPLKPLPLADEITSPYWAAALKHQLALQFCETCDRAVHLPAPSCPRCTGTALTWREHSGRGTLYSYTVMHDSPGPGFADSLPYIVGVVEIDEQPGLLITTNVLDATPAELRIGMPLEVTFEELAPDSVVPQFRPRRG</sequence>
<evidence type="ECO:0000313" key="4">
    <source>
        <dbReference type="Proteomes" id="UP001597286"/>
    </source>
</evidence>
<dbReference type="InterPro" id="IPR002878">
    <property type="entry name" value="ChsH2_C"/>
</dbReference>
<protein>
    <submittedName>
        <fullName evidence="3">Zn-ribbon domain-containing OB-fold protein</fullName>
    </submittedName>
</protein>
<feature type="domain" description="ChsH2 C-terminal OB-fold" evidence="1">
    <location>
        <begin position="59"/>
        <end position="126"/>
    </location>
</feature>
<evidence type="ECO:0000313" key="3">
    <source>
        <dbReference type="EMBL" id="MFD1815378.1"/>
    </source>
</evidence>
<dbReference type="PANTHER" id="PTHR34075:SF5">
    <property type="entry name" value="BLR3430 PROTEIN"/>
    <property type="match status" value="1"/>
</dbReference>
<dbReference type="Pfam" id="PF01796">
    <property type="entry name" value="OB_ChsH2_C"/>
    <property type="match status" value="1"/>
</dbReference>
<feature type="domain" description="ChsH2 rubredoxin-like zinc ribbon" evidence="2">
    <location>
        <begin position="22"/>
        <end position="57"/>
    </location>
</feature>
<gene>
    <name evidence="3" type="ORF">ACFSJG_24430</name>
</gene>
<keyword evidence="4" id="KW-1185">Reference proteome</keyword>
<dbReference type="PANTHER" id="PTHR34075">
    <property type="entry name" value="BLR3430 PROTEIN"/>
    <property type="match status" value="1"/>
</dbReference>
<reference evidence="4" key="1">
    <citation type="journal article" date="2019" name="Int. J. Syst. Evol. Microbiol.">
        <title>The Global Catalogue of Microorganisms (GCM) 10K type strain sequencing project: providing services to taxonomists for standard genome sequencing and annotation.</title>
        <authorList>
            <consortium name="The Broad Institute Genomics Platform"/>
            <consortium name="The Broad Institute Genome Sequencing Center for Infectious Disease"/>
            <person name="Wu L."/>
            <person name="Ma J."/>
        </authorList>
    </citation>
    <scope>NUCLEOTIDE SEQUENCE [LARGE SCALE GENOMIC DNA]</scope>
    <source>
        <strain evidence="4">DT72</strain>
    </source>
</reference>
<dbReference type="EMBL" id="JBHUFB010000020">
    <property type="protein sequence ID" value="MFD1815378.1"/>
    <property type="molecule type" value="Genomic_DNA"/>
</dbReference>
<accession>A0ABW4PA40</accession>
<evidence type="ECO:0000259" key="1">
    <source>
        <dbReference type="Pfam" id="PF01796"/>
    </source>
</evidence>